<dbReference type="Gene3D" id="1.25.40.390">
    <property type="match status" value="1"/>
</dbReference>
<feature type="domain" description="SusD-like N-terminal" evidence="8">
    <location>
        <begin position="22"/>
        <end position="223"/>
    </location>
</feature>
<evidence type="ECO:0000256" key="6">
    <source>
        <dbReference type="SAM" id="SignalP"/>
    </source>
</evidence>
<dbReference type="Pfam" id="PF07980">
    <property type="entry name" value="SusD_RagB"/>
    <property type="match status" value="1"/>
</dbReference>
<accession>A0AAE3XU64</accession>
<evidence type="ECO:0000259" key="7">
    <source>
        <dbReference type="Pfam" id="PF07980"/>
    </source>
</evidence>
<feature type="domain" description="RagB/SusD" evidence="7">
    <location>
        <begin position="323"/>
        <end position="553"/>
    </location>
</feature>
<evidence type="ECO:0000259" key="8">
    <source>
        <dbReference type="Pfam" id="PF14322"/>
    </source>
</evidence>
<evidence type="ECO:0000256" key="4">
    <source>
        <dbReference type="ARBA" id="ARBA00023136"/>
    </source>
</evidence>
<dbReference type="InterPro" id="IPR011990">
    <property type="entry name" value="TPR-like_helical_dom_sf"/>
</dbReference>
<reference evidence="9" key="1">
    <citation type="submission" date="2023-07" db="EMBL/GenBank/DDBJ databases">
        <title>Genomic Encyclopedia of Type Strains, Phase IV (KMG-IV): sequencing the most valuable type-strain genomes for metagenomic binning, comparative biology and taxonomic classification.</title>
        <authorList>
            <person name="Goeker M."/>
        </authorList>
    </citation>
    <scope>NUCLEOTIDE SEQUENCE</scope>
    <source>
        <strain evidence="9">DSM 26174</strain>
    </source>
</reference>
<feature type="chain" id="PRO_5042063175" description="RagB/SusD family nutrient uptake outer membrane protein" evidence="6">
    <location>
        <begin position="22"/>
        <end position="553"/>
    </location>
</feature>
<evidence type="ECO:0000256" key="2">
    <source>
        <dbReference type="ARBA" id="ARBA00006275"/>
    </source>
</evidence>
<proteinExistence type="inferred from homology"/>
<dbReference type="InterPro" id="IPR033985">
    <property type="entry name" value="SusD-like_N"/>
</dbReference>
<comment type="subcellular location">
    <subcellularLocation>
        <location evidence="1">Cell outer membrane</location>
    </subcellularLocation>
</comment>
<keyword evidence="5" id="KW-0998">Cell outer membrane</keyword>
<dbReference type="PROSITE" id="PS51257">
    <property type="entry name" value="PROKAR_LIPOPROTEIN"/>
    <property type="match status" value="1"/>
</dbReference>
<dbReference type="Pfam" id="PF14322">
    <property type="entry name" value="SusD-like_3"/>
    <property type="match status" value="1"/>
</dbReference>
<gene>
    <name evidence="9" type="ORF">HNQ88_004846</name>
</gene>
<organism evidence="9 10">
    <name type="scientific">Aureibacter tunicatorum</name>
    <dbReference type="NCBI Taxonomy" id="866807"/>
    <lineage>
        <taxon>Bacteria</taxon>
        <taxon>Pseudomonadati</taxon>
        <taxon>Bacteroidota</taxon>
        <taxon>Cytophagia</taxon>
        <taxon>Cytophagales</taxon>
        <taxon>Persicobacteraceae</taxon>
        <taxon>Aureibacter</taxon>
    </lineage>
</organism>
<feature type="signal peptide" evidence="6">
    <location>
        <begin position="1"/>
        <end position="21"/>
    </location>
</feature>
<dbReference type="EMBL" id="JAVDQD010000011">
    <property type="protein sequence ID" value="MDR6241759.1"/>
    <property type="molecule type" value="Genomic_DNA"/>
</dbReference>
<protein>
    <recommendedName>
        <fullName evidence="11">RagB/SusD family nutrient uptake outer membrane protein</fullName>
    </recommendedName>
</protein>
<dbReference type="InterPro" id="IPR012944">
    <property type="entry name" value="SusD_RagB_dom"/>
</dbReference>
<evidence type="ECO:0000313" key="9">
    <source>
        <dbReference type="EMBL" id="MDR6241759.1"/>
    </source>
</evidence>
<evidence type="ECO:0000256" key="1">
    <source>
        <dbReference type="ARBA" id="ARBA00004442"/>
    </source>
</evidence>
<dbReference type="SUPFAM" id="SSF48452">
    <property type="entry name" value="TPR-like"/>
    <property type="match status" value="1"/>
</dbReference>
<evidence type="ECO:0008006" key="11">
    <source>
        <dbReference type="Google" id="ProtNLM"/>
    </source>
</evidence>
<dbReference type="RefSeq" id="WP_309942826.1">
    <property type="nucleotide sequence ID" value="NZ_AP025309.1"/>
</dbReference>
<dbReference type="AlphaFoldDB" id="A0AAE3XU64"/>
<keyword evidence="4" id="KW-0472">Membrane</keyword>
<keyword evidence="3 6" id="KW-0732">Signal</keyword>
<evidence type="ECO:0000313" key="10">
    <source>
        <dbReference type="Proteomes" id="UP001185092"/>
    </source>
</evidence>
<comment type="caution">
    <text evidence="9">The sequence shown here is derived from an EMBL/GenBank/DDBJ whole genome shotgun (WGS) entry which is preliminary data.</text>
</comment>
<comment type="similarity">
    <text evidence="2">Belongs to the SusD family.</text>
</comment>
<dbReference type="Proteomes" id="UP001185092">
    <property type="component" value="Unassembled WGS sequence"/>
</dbReference>
<name>A0AAE3XU64_9BACT</name>
<dbReference type="GO" id="GO:0009279">
    <property type="term" value="C:cell outer membrane"/>
    <property type="evidence" value="ECO:0007669"/>
    <property type="project" value="UniProtKB-SubCell"/>
</dbReference>
<evidence type="ECO:0000256" key="5">
    <source>
        <dbReference type="ARBA" id="ARBA00023237"/>
    </source>
</evidence>
<sequence length="553" mass="63191">MKRLFKILLLAVGVLSFSACNDFLDIDPSDKYDYKDFFKDVSHVDMAVAGAYNKVNELYMRNMSVWINTGTDELLRSINTRNENITKFEYDSFDPDLKRIWNTSYSGISRCNDVIYNLSLDRPIEDLTDEARNASLGDAYLVRGLLYLNLVRMFEHIPLRTEPYGDLSENLDQRNLPNSPANEVYDVILSDFKQAAKLLPSEASALGRGNKSVAYGMLARAYLNLAGVRTNGGNVGIDECYRQVVVACDSVDAENVHSLLPEYSEVFLNQIKGIKSETESMWEVVFNVTSNINLGGNIGTYNGPKSNLSGTNEAGSSGATFVTVKHTELYDQESDSRFDWNCADWWIRYREANNPQYYPTYITDSLRWYPAKWRRGSPNVIGYEDGEPIESIEFLENGFILRSHTSINFPLLRYSDVLLMRAEANNELNGPSSALMDLDRVRNRAGLKSLESELSEKGIFVDKEILRNELMDERSRELCYEGHRRFDLVRWGKLESTMRDLSNYMRTNPFLGFGNDDIFLATPGENVDKKHVVFPIPQDEMMLNKNIKQHPLW</sequence>
<keyword evidence="10" id="KW-1185">Reference proteome</keyword>
<evidence type="ECO:0000256" key="3">
    <source>
        <dbReference type="ARBA" id="ARBA00022729"/>
    </source>
</evidence>